<comment type="caution">
    <text evidence="4">The sequence shown here is derived from an EMBL/GenBank/DDBJ whole genome shotgun (WGS) entry which is preliminary data.</text>
</comment>
<evidence type="ECO:0000256" key="3">
    <source>
        <dbReference type="SAM" id="Phobius"/>
    </source>
</evidence>
<feature type="transmembrane region" description="Helical" evidence="3">
    <location>
        <begin position="621"/>
        <end position="640"/>
    </location>
</feature>
<sequence length="645" mass="71478">MLHKKNVRHVKMLHQFTLTTTMLLTGALVYHEANDHVYADTNPAIQEGTNQTLKQQLEEAERHINDLKHLNTDYKQSFLELAQLQHDSKSGINSILDKADHADELAQASATQENKRPIVDEIDQMIEKLNEKVDTYQRGSSTAKTTSNHNTTRHDHRTDTNTDVTKILDDIDSLSRVIGNEGETSESQVDEATGNTENREATQNEGASSEVGVVEAPSKDKSHHTMIDDIFKTTDASSQSSLLSADRTTQKIDDIVSDNANRHSRNDSYYASKSQALKQLKETFQKNENVSDAQKKQIAQSVQNVQSQLDQQNNAILTQLSESNHKRQATEDVLGQLFSDAESKKIANQMAISGQSDQHIADQIQRAMGQLRDTSSDTLLDGMLNNTSDQKQLVKSLLASRFDRGDATALADRIMQDNPTNDVIIERLKQNFNSNGQATSDDILNALLNNTDRKKEVVEAILGAKLNPENARILAEDIAKDIKNANDLLGLVRGELNDKANHLLALRHEIAQAREDAQKRLDWIIAPLKGLPDLNLDQGLSDLNLPSPSTNDRYRHLMNNGGSGLKDKLGSGLFQHDFASKPHIDPNQLIGKNTSGGILDGLFDDKGNLSLPDTGTVAKRALLPVGIMIIALGACLIWKFRKKRK</sequence>
<evidence type="ECO:0000256" key="2">
    <source>
        <dbReference type="SAM" id="MobiDB-lite"/>
    </source>
</evidence>
<feature type="region of interest" description="Disordered" evidence="2">
    <location>
        <begin position="135"/>
        <end position="163"/>
    </location>
</feature>
<reference evidence="4 5" key="1">
    <citation type="journal article" date="2018" name="Vet. Microbiol.">
        <title>Characterisation of Staphylococcus felis isolated from cats using whole genome sequencing.</title>
        <authorList>
            <person name="Worthing K."/>
            <person name="Pang S."/>
            <person name="Trott D.J."/>
            <person name="Abraham S."/>
            <person name="Coombs G.W."/>
            <person name="Jordan D."/>
            <person name="McIntyre L."/>
            <person name="Davies M.R."/>
            <person name="Norris J."/>
        </authorList>
    </citation>
    <scope>NUCLEOTIDE SEQUENCE [LARGE SCALE GENOMIC DNA]</scope>
    <source>
        <strain evidence="4 5">F25</strain>
    </source>
</reference>
<feature type="region of interest" description="Disordered" evidence="2">
    <location>
        <begin position="179"/>
        <end position="223"/>
    </location>
</feature>
<evidence type="ECO:0000313" key="5">
    <source>
        <dbReference type="Proteomes" id="UP000256337"/>
    </source>
</evidence>
<dbReference type="EMBL" id="QKYD01000014">
    <property type="protein sequence ID" value="REI25267.1"/>
    <property type="molecule type" value="Genomic_DNA"/>
</dbReference>
<name>A0AAX1RYK0_9STAP</name>
<feature type="coiled-coil region" evidence="1">
    <location>
        <begin position="50"/>
        <end position="77"/>
    </location>
</feature>
<organism evidence="4 5">
    <name type="scientific">Staphylococcus felis</name>
    <dbReference type="NCBI Taxonomy" id="46127"/>
    <lineage>
        <taxon>Bacteria</taxon>
        <taxon>Bacillati</taxon>
        <taxon>Bacillota</taxon>
        <taxon>Bacilli</taxon>
        <taxon>Bacillales</taxon>
        <taxon>Staphylococcaceae</taxon>
        <taxon>Staphylococcus</taxon>
    </lineage>
</organism>
<dbReference type="RefSeq" id="WP_115855824.1">
    <property type="nucleotide sequence ID" value="NZ_CAJUZQ010000012.1"/>
</dbReference>
<keyword evidence="3" id="KW-0812">Transmembrane</keyword>
<accession>A0AAX1RYK0</accession>
<evidence type="ECO:0000313" key="4">
    <source>
        <dbReference type="EMBL" id="REI25267.1"/>
    </source>
</evidence>
<protein>
    <recommendedName>
        <fullName evidence="6">Cell wall anchor protein</fullName>
    </recommendedName>
</protein>
<gene>
    <name evidence="4" type="ORF">DOS76_00510</name>
</gene>
<keyword evidence="3" id="KW-0472">Membrane</keyword>
<keyword evidence="1" id="KW-0175">Coiled coil</keyword>
<keyword evidence="3" id="KW-1133">Transmembrane helix</keyword>
<dbReference type="AlphaFoldDB" id="A0AAX1RYK0"/>
<evidence type="ECO:0000256" key="1">
    <source>
        <dbReference type="SAM" id="Coils"/>
    </source>
</evidence>
<proteinExistence type="predicted"/>
<dbReference type="Proteomes" id="UP000256337">
    <property type="component" value="Unassembled WGS sequence"/>
</dbReference>
<evidence type="ECO:0008006" key="6">
    <source>
        <dbReference type="Google" id="ProtNLM"/>
    </source>
</evidence>